<keyword evidence="4" id="KW-0243">Dynein</keyword>
<dbReference type="AlphaFoldDB" id="A0A9P6XJB8"/>
<evidence type="ECO:0000313" key="9">
    <source>
        <dbReference type="EMBL" id="KAG1315194.1"/>
    </source>
</evidence>
<keyword evidence="5" id="KW-0175">Coiled coil</keyword>
<dbReference type="InterPro" id="IPR036859">
    <property type="entry name" value="CAP-Gly_dom_sf"/>
</dbReference>
<keyword evidence="10" id="KW-1185">Reference proteome</keyword>
<evidence type="ECO:0000256" key="1">
    <source>
        <dbReference type="ARBA" id="ARBA00004186"/>
    </source>
</evidence>
<dbReference type="PROSITE" id="PS50245">
    <property type="entry name" value="CAP_GLY_2"/>
    <property type="match status" value="1"/>
</dbReference>
<evidence type="ECO:0000256" key="2">
    <source>
        <dbReference type="ARBA" id="ARBA00022490"/>
    </source>
</evidence>
<name>A0A9P6XJB8_RHIOR</name>
<accession>A0A9P6XJB8</accession>
<evidence type="ECO:0000259" key="8">
    <source>
        <dbReference type="PROSITE" id="PS50245"/>
    </source>
</evidence>
<dbReference type="Pfam" id="PF01302">
    <property type="entry name" value="CAP_GLY"/>
    <property type="match status" value="1"/>
</dbReference>
<dbReference type="SMART" id="SM01052">
    <property type="entry name" value="CAP_GLY"/>
    <property type="match status" value="1"/>
</dbReference>
<feature type="region of interest" description="Disordered" evidence="7">
    <location>
        <begin position="1"/>
        <end position="85"/>
    </location>
</feature>
<keyword evidence="2" id="KW-0963">Cytoplasm</keyword>
<dbReference type="EMBL" id="JAANQT010000059">
    <property type="protein sequence ID" value="KAG1315194.1"/>
    <property type="molecule type" value="Genomic_DNA"/>
</dbReference>
<dbReference type="Gene3D" id="2.30.30.190">
    <property type="entry name" value="CAP Gly-rich-like domain"/>
    <property type="match status" value="1"/>
</dbReference>
<dbReference type="Proteomes" id="UP000716291">
    <property type="component" value="Unassembled WGS sequence"/>
</dbReference>
<dbReference type="GO" id="GO:0005819">
    <property type="term" value="C:spindle"/>
    <property type="evidence" value="ECO:0007669"/>
    <property type="project" value="UniProtKB-SubCell"/>
</dbReference>
<keyword evidence="6" id="KW-0206">Cytoskeleton</keyword>
<dbReference type="PANTHER" id="PTHR18916:SF6">
    <property type="entry name" value="DYNACTIN SUBUNIT 1"/>
    <property type="match status" value="1"/>
</dbReference>
<protein>
    <recommendedName>
        <fullName evidence="8">CAP-Gly domain-containing protein</fullName>
    </recommendedName>
</protein>
<evidence type="ECO:0000313" key="10">
    <source>
        <dbReference type="Proteomes" id="UP000716291"/>
    </source>
</evidence>
<evidence type="ECO:0000256" key="3">
    <source>
        <dbReference type="ARBA" id="ARBA00022701"/>
    </source>
</evidence>
<evidence type="ECO:0000256" key="4">
    <source>
        <dbReference type="ARBA" id="ARBA00023017"/>
    </source>
</evidence>
<reference evidence="9" key="1">
    <citation type="journal article" date="2020" name="Microb. Genom.">
        <title>Genetic diversity of clinical and environmental Mucorales isolates obtained from an investigation of mucormycosis cases among solid organ transplant recipients.</title>
        <authorList>
            <person name="Nguyen M.H."/>
            <person name="Kaul D."/>
            <person name="Muto C."/>
            <person name="Cheng S.J."/>
            <person name="Richter R.A."/>
            <person name="Bruno V.M."/>
            <person name="Liu G."/>
            <person name="Beyhan S."/>
            <person name="Sundermann A.J."/>
            <person name="Mounaud S."/>
            <person name="Pasculle A.W."/>
            <person name="Nierman W.C."/>
            <person name="Driscoll E."/>
            <person name="Cumbie R."/>
            <person name="Clancy C.J."/>
            <person name="Dupont C.L."/>
        </authorList>
    </citation>
    <scope>NUCLEOTIDE SEQUENCE</scope>
    <source>
        <strain evidence="9">GL11</strain>
    </source>
</reference>
<comment type="subcellular location">
    <subcellularLocation>
        <location evidence="1">Cytoplasm</location>
        <location evidence="1">Cytoskeleton</location>
        <location evidence="1">Spindle</location>
    </subcellularLocation>
</comment>
<feature type="domain" description="CAP-Gly" evidence="8">
    <location>
        <begin position="204"/>
        <end position="246"/>
    </location>
</feature>
<evidence type="ECO:0000256" key="6">
    <source>
        <dbReference type="ARBA" id="ARBA00023212"/>
    </source>
</evidence>
<keyword evidence="3" id="KW-0493">Microtubule</keyword>
<dbReference type="PANTHER" id="PTHR18916">
    <property type="entry name" value="DYNACTIN 1-RELATED MICROTUBULE-BINDING"/>
    <property type="match status" value="1"/>
</dbReference>
<dbReference type="GO" id="GO:0030286">
    <property type="term" value="C:dynein complex"/>
    <property type="evidence" value="ECO:0007669"/>
    <property type="project" value="UniProtKB-KW"/>
</dbReference>
<dbReference type="SUPFAM" id="SSF74924">
    <property type="entry name" value="Cap-Gly domain"/>
    <property type="match status" value="1"/>
</dbReference>
<evidence type="ECO:0000256" key="5">
    <source>
        <dbReference type="ARBA" id="ARBA00023054"/>
    </source>
</evidence>
<organism evidence="9 10">
    <name type="scientific">Rhizopus oryzae</name>
    <name type="common">Mucormycosis agent</name>
    <name type="synonym">Rhizopus arrhizus var. delemar</name>
    <dbReference type="NCBI Taxonomy" id="64495"/>
    <lineage>
        <taxon>Eukaryota</taxon>
        <taxon>Fungi</taxon>
        <taxon>Fungi incertae sedis</taxon>
        <taxon>Mucoromycota</taxon>
        <taxon>Mucoromycotina</taxon>
        <taxon>Mucoromycetes</taxon>
        <taxon>Mucorales</taxon>
        <taxon>Mucorineae</taxon>
        <taxon>Rhizopodaceae</taxon>
        <taxon>Rhizopus</taxon>
    </lineage>
</organism>
<feature type="compositionally biased region" description="Low complexity" evidence="7">
    <location>
        <begin position="69"/>
        <end position="85"/>
    </location>
</feature>
<feature type="compositionally biased region" description="Polar residues" evidence="7">
    <location>
        <begin position="20"/>
        <end position="46"/>
    </location>
</feature>
<comment type="caution">
    <text evidence="9">The sequence shown here is derived from an EMBL/GenBank/DDBJ whole genome shotgun (WGS) entry which is preliminary data.</text>
</comment>
<evidence type="ECO:0000256" key="7">
    <source>
        <dbReference type="SAM" id="MobiDB-lite"/>
    </source>
</evidence>
<gene>
    <name evidence="9" type="ORF">G6F64_000871</name>
</gene>
<sequence length="255" mass="29191">MFRKAKKLSQRLGLKKDKCTSQCQQSNTDQQSSMNQQSGINQPSSINPENNHENQQENKKPTLVDHDSVSTSSTESTDLSLRLTESAKPTVTGDLNLLLSMETQARMDAMAEKEKESFLRPTTIKFELPVTPPRSRSPNRLTYPRARPYRSLPEEGLIMTPEKKRSSWRNLFKEEEQEAYVTMDSYVRLKLRPLPTFGYVRYMGGVHFGKGEWVGVELDHRVGNCDGSVDGQRYFTTDHHRGIFCKRNDLEAITD</sequence>
<feature type="compositionally biased region" description="Basic and acidic residues" evidence="7">
    <location>
        <begin position="50"/>
        <end position="68"/>
    </location>
</feature>
<dbReference type="GO" id="GO:0005874">
    <property type="term" value="C:microtubule"/>
    <property type="evidence" value="ECO:0007669"/>
    <property type="project" value="UniProtKB-KW"/>
</dbReference>
<proteinExistence type="predicted"/>
<dbReference type="InterPro" id="IPR000938">
    <property type="entry name" value="CAP-Gly_domain"/>
</dbReference>